<dbReference type="AlphaFoldDB" id="A0A4Q9PBT3"/>
<dbReference type="SUPFAM" id="SSF53098">
    <property type="entry name" value="Ribonuclease H-like"/>
    <property type="match status" value="1"/>
</dbReference>
<dbReference type="InterPro" id="IPR012337">
    <property type="entry name" value="RNaseH-like_sf"/>
</dbReference>
<dbReference type="InterPro" id="IPR008906">
    <property type="entry name" value="HATC_C_dom"/>
</dbReference>
<dbReference type="Pfam" id="PF05699">
    <property type="entry name" value="Dimer_Tnp_hAT"/>
    <property type="match status" value="1"/>
</dbReference>
<dbReference type="GO" id="GO:0046983">
    <property type="term" value="F:protein dimerization activity"/>
    <property type="evidence" value="ECO:0007669"/>
    <property type="project" value="InterPro"/>
</dbReference>
<accession>A0A4Q9PBT3</accession>
<name>A0A4Q9PBT3_9APHY</name>
<feature type="domain" description="HAT C-terminal dimerisation" evidence="2">
    <location>
        <begin position="188"/>
        <end position="255"/>
    </location>
</feature>
<feature type="region of interest" description="Disordered" evidence="1">
    <location>
        <begin position="144"/>
        <end position="167"/>
    </location>
</feature>
<proteinExistence type="predicted"/>
<evidence type="ECO:0000256" key="1">
    <source>
        <dbReference type="SAM" id="MobiDB-lite"/>
    </source>
</evidence>
<organism evidence="3 4">
    <name type="scientific">Dichomitus squalens</name>
    <dbReference type="NCBI Taxonomy" id="114155"/>
    <lineage>
        <taxon>Eukaryota</taxon>
        <taxon>Fungi</taxon>
        <taxon>Dikarya</taxon>
        <taxon>Basidiomycota</taxon>
        <taxon>Agaricomycotina</taxon>
        <taxon>Agaricomycetes</taxon>
        <taxon>Polyporales</taxon>
        <taxon>Polyporaceae</taxon>
        <taxon>Dichomitus</taxon>
    </lineage>
</organism>
<dbReference type="Proteomes" id="UP000292082">
    <property type="component" value="Unassembled WGS sequence"/>
</dbReference>
<evidence type="ECO:0000259" key="2">
    <source>
        <dbReference type="Pfam" id="PF05699"/>
    </source>
</evidence>
<evidence type="ECO:0000313" key="3">
    <source>
        <dbReference type="EMBL" id="TBU51988.1"/>
    </source>
</evidence>
<dbReference type="EMBL" id="ML145273">
    <property type="protein sequence ID" value="TBU51988.1"/>
    <property type="molecule type" value="Genomic_DNA"/>
</dbReference>
<gene>
    <name evidence="3" type="ORF">BD310DRAFT_982181</name>
</gene>
<sequence>MKAFVAVADLRFGPITTIRRKGAPPKKIPWSAFMLSDDDWERVNLCGKILEEKKSRDPDYGLFHDALKAGLSKLDKYYKRLNNADIYILALLIHPYYKFEYIEHQWGGEAEYLADVTAGIPNPRNWVAYAREVVKKAPIRFGRPTADAARPGAEELSPTGTDSDDEYDRARQAMLRRGEPEDGWKLELKSWFKDRGTPEVKKDMDTVKYWECFHRSWPTLGRMSIDILPIAAASVSTDRRSTLDPELFEQIECLKYYWKPKLVDYARANQDTIEEIYLQEFESMEKAERIIAEAYGNDDVPSGSDSD</sequence>
<reference evidence="3 4" key="1">
    <citation type="submission" date="2019-01" db="EMBL/GenBank/DDBJ databases">
        <title>Draft genome sequences of three monokaryotic isolates of the white-rot basidiomycete fungus Dichomitus squalens.</title>
        <authorList>
            <consortium name="DOE Joint Genome Institute"/>
            <person name="Lopez S.C."/>
            <person name="Andreopoulos B."/>
            <person name="Pangilinan J."/>
            <person name="Lipzen A."/>
            <person name="Riley R."/>
            <person name="Ahrendt S."/>
            <person name="Ng V."/>
            <person name="Barry K."/>
            <person name="Daum C."/>
            <person name="Grigoriev I.V."/>
            <person name="Hilden K.S."/>
            <person name="Makela M.R."/>
            <person name="de Vries R.P."/>
        </authorList>
    </citation>
    <scope>NUCLEOTIDE SEQUENCE [LARGE SCALE GENOMIC DNA]</scope>
    <source>
        <strain evidence="3 4">CBS 464.89</strain>
    </source>
</reference>
<protein>
    <recommendedName>
        <fullName evidence="2">HAT C-terminal dimerisation domain-containing protein</fullName>
    </recommendedName>
</protein>
<evidence type="ECO:0000313" key="4">
    <source>
        <dbReference type="Proteomes" id="UP000292082"/>
    </source>
</evidence>
<keyword evidence="4" id="KW-1185">Reference proteome</keyword>